<gene>
    <name evidence="1" type="ORF">F543_6070</name>
</gene>
<dbReference type="EMBL" id="CP006955">
    <property type="protein sequence ID" value="AHG83471.1"/>
    <property type="molecule type" value="Genomic_DNA"/>
</dbReference>
<evidence type="ECO:0000313" key="1">
    <source>
        <dbReference type="EMBL" id="AHG83471.1"/>
    </source>
</evidence>
<proteinExistence type="predicted"/>
<evidence type="ECO:0000313" key="2">
    <source>
        <dbReference type="Proteomes" id="UP000019092"/>
    </source>
</evidence>
<dbReference type="Proteomes" id="UP000019092">
    <property type="component" value="Chromosome"/>
</dbReference>
<name>A0ABM5PAP5_BIBTR</name>
<sequence>MMSELHRDLLEAQLCEAIVQLQQAQTALQNNQFIHASIYVSNVQNQLPQMRQKLTQLH</sequence>
<reference evidence="1 2" key="1">
    <citation type="submission" date="2013-12" db="EMBL/GenBank/DDBJ databases">
        <title>Annotation of the Bibersteinia trehalosi USDA-ARS-USMARC-189 complete genome.</title>
        <authorList>
            <person name="Harhay G.P."/>
            <person name="McVey S."/>
            <person name="Clawson M.L."/>
            <person name="Bono J."/>
            <person name="Heaton M.P."/>
            <person name="Chitko-Mckown C.G."/>
            <person name="Harhay D.M."/>
            <person name="Smith T.P.L."/>
        </authorList>
    </citation>
    <scope>NUCLEOTIDE SEQUENCE [LARGE SCALE GENOMIC DNA]</scope>
    <source>
        <strain evidence="1 2">USDA-ARS-USMARC-189</strain>
    </source>
</reference>
<accession>A0ABM5PAP5</accession>
<protein>
    <submittedName>
        <fullName evidence="1">Uncharacterized protein</fullName>
    </submittedName>
</protein>
<keyword evidence="2" id="KW-1185">Reference proteome</keyword>
<organism evidence="1 2">
    <name type="scientific">Bibersteinia trehalosi USDA-ARS-USMARC-189</name>
    <dbReference type="NCBI Taxonomy" id="1263831"/>
    <lineage>
        <taxon>Bacteria</taxon>
        <taxon>Pseudomonadati</taxon>
        <taxon>Pseudomonadota</taxon>
        <taxon>Gammaproteobacteria</taxon>
        <taxon>Pasteurellales</taxon>
        <taxon>Pasteurellaceae</taxon>
        <taxon>Bibersteinia</taxon>
    </lineage>
</organism>
<dbReference type="RefSeq" id="WP_015433131.1">
    <property type="nucleotide sequence ID" value="NZ_CP006955.1"/>
</dbReference>